<keyword evidence="11" id="KW-1185">Reference proteome</keyword>
<feature type="compositionally biased region" description="Polar residues" evidence="8">
    <location>
        <begin position="660"/>
        <end position="733"/>
    </location>
</feature>
<dbReference type="PANTHER" id="PTHR23065">
    <property type="entry name" value="PROLINE-SERINE-THREONINE PHOSPHATASE INTERACTING PROTEIN 1"/>
    <property type="match status" value="1"/>
</dbReference>
<name>A0A8T0CYH4_9TREM</name>
<feature type="region of interest" description="Disordered" evidence="8">
    <location>
        <begin position="543"/>
        <end position="578"/>
    </location>
</feature>
<feature type="region of interest" description="Disordered" evidence="8">
    <location>
        <begin position="433"/>
        <end position="477"/>
    </location>
</feature>
<dbReference type="GO" id="GO:0005886">
    <property type="term" value="C:plasma membrane"/>
    <property type="evidence" value="ECO:0007669"/>
    <property type="project" value="TreeGrafter"/>
</dbReference>
<dbReference type="GO" id="GO:0005737">
    <property type="term" value="C:cytoplasm"/>
    <property type="evidence" value="ECO:0007669"/>
    <property type="project" value="TreeGrafter"/>
</dbReference>
<dbReference type="Pfam" id="PF22699">
    <property type="entry name" value="GMIP-like_FCH"/>
    <property type="match status" value="1"/>
</dbReference>
<accession>A0A8T0CYH4</accession>
<evidence type="ECO:0000256" key="7">
    <source>
        <dbReference type="SAM" id="Coils"/>
    </source>
</evidence>
<dbReference type="Gene3D" id="1.20.1270.60">
    <property type="entry name" value="Arfaptin homology (AH) domain/BAR domain"/>
    <property type="match status" value="1"/>
</dbReference>
<organism evidence="10 11">
    <name type="scientific">Paragonimus westermani</name>
    <dbReference type="NCBI Taxonomy" id="34504"/>
    <lineage>
        <taxon>Eukaryota</taxon>
        <taxon>Metazoa</taxon>
        <taxon>Spiralia</taxon>
        <taxon>Lophotrochozoa</taxon>
        <taxon>Platyhelminthes</taxon>
        <taxon>Trematoda</taxon>
        <taxon>Digenea</taxon>
        <taxon>Plagiorchiida</taxon>
        <taxon>Troglotremata</taxon>
        <taxon>Troglotrematidae</taxon>
        <taxon>Paragonimus</taxon>
    </lineage>
</organism>
<keyword evidence="3 6" id="KW-0175">Coiled coil</keyword>
<comment type="similarity">
    <text evidence="1">Belongs to the FCHO family.</text>
</comment>
<dbReference type="EMBL" id="JTDF01022430">
    <property type="protein sequence ID" value="KAF8560522.1"/>
    <property type="molecule type" value="Genomic_DNA"/>
</dbReference>
<dbReference type="PANTHER" id="PTHR23065:SF15">
    <property type="entry name" value="AT02057P"/>
    <property type="match status" value="1"/>
</dbReference>
<dbReference type="OrthoDB" id="5593455at2759"/>
<feature type="compositionally biased region" description="Low complexity" evidence="8">
    <location>
        <begin position="543"/>
        <end position="558"/>
    </location>
</feature>
<dbReference type="PROSITE" id="PS51741">
    <property type="entry name" value="F_BAR"/>
    <property type="match status" value="1"/>
</dbReference>
<reference evidence="10 11" key="1">
    <citation type="submission" date="2019-07" db="EMBL/GenBank/DDBJ databases">
        <title>Annotation for the trematode Paragonimus westermani.</title>
        <authorList>
            <person name="Choi Y.-J."/>
        </authorList>
    </citation>
    <scope>NUCLEOTIDE SEQUENCE [LARGE SCALE GENOMIC DNA]</scope>
    <source>
        <strain evidence="10">180907_Pwestermani</strain>
    </source>
</reference>
<dbReference type="Proteomes" id="UP000699462">
    <property type="component" value="Unassembled WGS sequence"/>
</dbReference>
<dbReference type="InterPro" id="IPR054713">
    <property type="entry name" value="GMIP/FCHO2-like_FCH"/>
</dbReference>
<feature type="domain" description="F-BAR" evidence="9">
    <location>
        <begin position="1"/>
        <end position="251"/>
    </location>
</feature>
<evidence type="ECO:0000313" key="10">
    <source>
        <dbReference type="EMBL" id="KAF8560522.1"/>
    </source>
</evidence>
<evidence type="ECO:0000313" key="11">
    <source>
        <dbReference type="Proteomes" id="UP000699462"/>
    </source>
</evidence>
<gene>
    <name evidence="10" type="ORF">P879_05827</name>
</gene>
<evidence type="ECO:0000256" key="5">
    <source>
        <dbReference type="ARBA" id="ARBA00037878"/>
    </source>
</evidence>
<evidence type="ECO:0000256" key="3">
    <source>
        <dbReference type="ARBA" id="ARBA00023054"/>
    </source>
</evidence>
<evidence type="ECO:0000256" key="6">
    <source>
        <dbReference type="PROSITE-ProRule" id="PRU01077"/>
    </source>
</evidence>
<feature type="compositionally biased region" description="Polar residues" evidence="8">
    <location>
        <begin position="319"/>
        <end position="337"/>
    </location>
</feature>
<keyword evidence="4" id="KW-0472">Membrane</keyword>
<dbReference type="GO" id="GO:0005905">
    <property type="term" value="C:clathrin-coated pit"/>
    <property type="evidence" value="ECO:0007669"/>
    <property type="project" value="UniProtKB-KW"/>
</dbReference>
<dbReference type="SMART" id="SM00055">
    <property type="entry name" value="FCH"/>
    <property type="match status" value="1"/>
</dbReference>
<protein>
    <recommendedName>
        <fullName evidence="9">F-BAR domain-containing protein</fullName>
    </recommendedName>
</protein>
<keyword evidence="4" id="KW-0168">Coated pit</keyword>
<dbReference type="InterPro" id="IPR031160">
    <property type="entry name" value="F_BAR_dom"/>
</dbReference>
<evidence type="ECO:0000256" key="8">
    <source>
        <dbReference type="SAM" id="MobiDB-lite"/>
    </source>
</evidence>
<comment type="caution">
    <text evidence="10">The sequence shown here is derived from an EMBL/GenBank/DDBJ whole genome shotgun (WGS) entry which is preliminary data.</text>
</comment>
<evidence type="ECO:0000256" key="1">
    <source>
        <dbReference type="ARBA" id="ARBA00011064"/>
    </source>
</evidence>
<dbReference type="InterPro" id="IPR027267">
    <property type="entry name" value="AH/BAR_dom_sf"/>
</dbReference>
<dbReference type="InterPro" id="IPR001060">
    <property type="entry name" value="FCH_dom"/>
</dbReference>
<keyword evidence="2" id="KW-0254">Endocytosis</keyword>
<feature type="compositionally biased region" description="Basic and acidic residues" evidence="8">
    <location>
        <begin position="564"/>
        <end position="576"/>
    </location>
</feature>
<proteinExistence type="inferred from homology"/>
<dbReference type="SUPFAM" id="SSF103657">
    <property type="entry name" value="BAR/IMD domain-like"/>
    <property type="match status" value="1"/>
</dbReference>
<dbReference type="AlphaFoldDB" id="A0A8T0CYH4"/>
<sequence length="1234" mass="134127">MDSCLFAQHFWGDKHMGFDVLYQNLKLACRSTNDFAEFLRESFSVDDAYCKAISKLAKQAGSYNIASTFKPCWSIVRQFVEQIGQLHSNFTQDRQALLKDVQKYIEEQQKRYKSVKEGEVSTQEVVHAFQVTTVQLQKAKELYFCRHTEYQRMLRNESSSTRDQEKLEAKLKKSQDEYKYLIEKYNNLRNQFVGKMQSSCAQFQEIEVSHLDQMREFLHRYSSAWATGRQGLDKLLLQFEEYFAQMSTEQLLQLFVKERGTGSTIPQGIAFEDAEVAAAFSTPNADRSGAANGAGMRALETLFGHEPRASSALAVVNTETKQNGQVSQSSLSDTNGDAGSLASASSVVTPTIVTSVPAIFAKRRDGFFRRRRNSLTNEPAASGSAGVTQTGSAVTVGLGPSNDTSGPTMLSAGSLSAFNIVAKRGIRRFGTPLSNGKGKFGSKRDLKSEGSTGEEWHTASPVELPKDEEGFSIPPTDPWTDTVGYELSGRGHSSSDSGSDVDVVGRSFKGLKAILCHFKTVSSCLFQVKIRPVGDFAPSVSTLLSPKPSAPKSPSTRSHVPVLCDRRSNKSVRSDHASAVGHSDVSLLACRSDSHTSGTKLIHRLPTAPALPPPPAPVVSSTSGAVSQVARAEDGLPLQRLRDNPSIAPEPGTVRPRLLGSQTWGKTLSLDPSRTQRSFQTSPDPVFPDSTNSALEKIVSTNSSSGLESTKSVTMAETTNRSPSTPRKQSTVDSYPMDPRRCSSAVPESMRLESGSHTISKAGWLAFDSDLTNPSWNPCDPTDASNAWSTRPSDSASFAVEDKYTLDRIIPTQPEPTVRMGSTFSRDIESITSIPSLGSFAFPTASTTGTMVTLPRTLLPAKPIPIAAAFTETWRVRFHNGGGSSFSTAASIIPPPLQAVSGTLTLAFPTLAVEQLVREPPVGPLILRLNNAIRFKNIQLKLDGSLISCRLLMHFLFVTFRFDSDCSSDSTSTCGASTFPSADYVITIPGMALVQHFTNILSTLSRSAGDSSGANISNYVKLDVLSYAVELNAIMNLQALTPPIHLCTYWRCERGATDFRLDYTSHWPSNDQAVSRSIRGDLRISLNVDGGVSRMQSLPMGVWLPDVHRATWQIPFSQPLDNVSSRAASDSLTVCSGTVRAKFTLVNGPGRPQPVALQFVREDCLASGVRLAVEGLEYKLSLCKQRIIGDRYICDPPNHSAMLPLCSLPQAPAVGQQLSLGPPPAAVPPRPDLP</sequence>
<feature type="region of interest" description="Disordered" evidence="8">
    <location>
        <begin position="319"/>
        <end position="343"/>
    </location>
</feature>
<feature type="region of interest" description="Disordered" evidence="8">
    <location>
        <begin position="375"/>
        <end position="400"/>
    </location>
</feature>
<evidence type="ECO:0000256" key="4">
    <source>
        <dbReference type="ARBA" id="ARBA00023176"/>
    </source>
</evidence>
<dbReference type="GO" id="GO:0006897">
    <property type="term" value="P:endocytosis"/>
    <property type="evidence" value="ECO:0007669"/>
    <property type="project" value="UniProtKB-KW"/>
</dbReference>
<comment type="subcellular location">
    <subcellularLocation>
        <location evidence="5">Membrane</location>
        <location evidence="5">Coated pit</location>
    </subcellularLocation>
</comment>
<dbReference type="Pfam" id="PF10291">
    <property type="entry name" value="muHD"/>
    <property type="match status" value="1"/>
</dbReference>
<feature type="coiled-coil region" evidence="7">
    <location>
        <begin position="164"/>
        <end position="191"/>
    </location>
</feature>
<evidence type="ECO:0000259" key="9">
    <source>
        <dbReference type="PROSITE" id="PS51741"/>
    </source>
</evidence>
<feature type="region of interest" description="Disordered" evidence="8">
    <location>
        <begin position="605"/>
        <end position="754"/>
    </location>
</feature>
<evidence type="ECO:0000256" key="2">
    <source>
        <dbReference type="ARBA" id="ARBA00022583"/>
    </source>
</evidence>
<feature type="compositionally biased region" description="Polar residues" evidence="8">
    <location>
        <begin position="375"/>
        <end position="393"/>
    </location>
</feature>
<dbReference type="InterPro" id="IPR018808">
    <property type="entry name" value="Muniscin_C"/>
</dbReference>